<keyword evidence="6 9" id="KW-0067">ATP-binding</keyword>
<keyword evidence="4 9" id="KW-0548">Nucleotidyltransferase</keyword>
<dbReference type="PANTHER" id="PTHR43523:SF2">
    <property type="entry name" value="GLUCOSE-1-PHOSPHATE ADENYLYLTRANSFERASE"/>
    <property type="match status" value="1"/>
</dbReference>
<keyword evidence="2 9" id="KW-0321">Glycogen metabolism</keyword>
<evidence type="ECO:0000313" key="13">
    <source>
        <dbReference type="Proteomes" id="UP000017148"/>
    </source>
</evidence>
<evidence type="ECO:0000256" key="6">
    <source>
        <dbReference type="ARBA" id="ARBA00022840"/>
    </source>
</evidence>
<dbReference type="InterPro" id="IPR011831">
    <property type="entry name" value="ADP-Glc_PPase"/>
</dbReference>
<evidence type="ECO:0000256" key="9">
    <source>
        <dbReference type="HAMAP-Rule" id="MF_00624"/>
    </source>
</evidence>
<feature type="binding site" evidence="9">
    <location>
        <begin position="185"/>
        <end position="186"/>
    </location>
    <ligand>
        <name>alpha-D-glucose 1-phosphate</name>
        <dbReference type="ChEBI" id="CHEBI:58601"/>
    </ligand>
</feature>
<evidence type="ECO:0000256" key="7">
    <source>
        <dbReference type="ARBA" id="ARBA00023056"/>
    </source>
</evidence>
<evidence type="ECO:0000256" key="5">
    <source>
        <dbReference type="ARBA" id="ARBA00022741"/>
    </source>
</evidence>
<dbReference type="Pfam" id="PF24894">
    <property type="entry name" value="Hexapep_GlmU"/>
    <property type="match status" value="1"/>
</dbReference>
<dbReference type="InterPro" id="IPR005836">
    <property type="entry name" value="ADP_Glu_pyroP_CS"/>
</dbReference>
<reference evidence="12 13" key="1">
    <citation type="journal article" date="2013" name="Environ. Microbiol.">
        <title>Genome analysis of Chitinivibrio alkaliphilus gen. nov., sp. nov., a novel extremely haloalkaliphilic anaerobic chitinolytic bacterium from the candidate phylum Termite Group 3.</title>
        <authorList>
            <person name="Sorokin D.Y."/>
            <person name="Gumerov V.M."/>
            <person name="Rakitin A.L."/>
            <person name="Beletsky A.V."/>
            <person name="Damste J.S."/>
            <person name="Muyzer G."/>
            <person name="Mardanov A.V."/>
            <person name="Ravin N.V."/>
        </authorList>
    </citation>
    <scope>NUCLEOTIDE SEQUENCE [LARGE SCALE GENOMIC DNA]</scope>
    <source>
        <strain evidence="12 13">ACht1</strain>
    </source>
</reference>
<comment type="subunit">
    <text evidence="9">Homotetramer.</text>
</comment>
<evidence type="ECO:0000256" key="1">
    <source>
        <dbReference type="ARBA" id="ARBA00010443"/>
    </source>
</evidence>
<feature type="binding site" evidence="9">
    <location>
        <position position="203"/>
    </location>
    <ligand>
        <name>alpha-D-glucose 1-phosphate</name>
        <dbReference type="ChEBI" id="CHEBI:58601"/>
    </ligand>
</feature>
<dbReference type="SUPFAM" id="SSF53448">
    <property type="entry name" value="Nucleotide-diphospho-sugar transferases"/>
    <property type="match status" value="1"/>
</dbReference>
<keyword evidence="5 9" id="KW-0547">Nucleotide-binding</keyword>
<dbReference type="Gene3D" id="3.90.550.10">
    <property type="entry name" value="Spore Coat Polysaccharide Biosynthesis Protein SpsA, Chain A"/>
    <property type="match status" value="1"/>
</dbReference>
<sequence>MDTFNRVSGHPNVMAMVMAGGEGSRLYPLTKDRAKPAVIFGGKYRIIDFVLNNFVNSGIYKIKVLTQFKADSLIRHITGGWTLSPMLGQYVDPVPAQMRTGKNWYQGTADAIYQNLNLIKDENPDYLAVFGADHIYKMDISLMLKYHISNGAVATVAAIPKPIDEASAFGVIEINENGRMIGFQEKPAHPKPIPGNPEMALCSMGNYIFTKEFIVDRLCDDADDTASSHDFGKDIIPAIYEKFPVYVYNFANNVIPGETKEQSTYWEDVGTIEAYYRANMTLRDVIPDINLYNSRWPIRTKAGQSAPSKFVFGSKKNEKDPRVGQAIDSLISGECIISGSEVINSVLSRGVRVHSYSRVEDSIVFPDVEIGDRCKIRRAIIDRDVKIPAGTEIGFDIEKDRERYFVSESGIVIVS</sequence>
<comment type="catalytic activity">
    <reaction evidence="9">
        <text>alpha-D-glucose 1-phosphate + ATP + H(+) = ADP-alpha-D-glucose + diphosphate</text>
        <dbReference type="Rhea" id="RHEA:12120"/>
        <dbReference type="ChEBI" id="CHEBI:15378"/>
        <dbReference type="ChEBI" id="CHEBI:30616"/>
        <dbReference type="ChEBI" id="CHEBI:33019"/>
        <dbReference type="ChEBI" id="CHEBI:57498"/>
        <dbReference type="ChEBI" id="CHEBI:58601"/>
        <dbReference type="EC" id="2.7.7.27"/>
    </reaction>
</comment>
<dbReference type="InterPro" id="IPR023049">
    <property type="entry name" value="GlgC_bac"/>
</dbReference>
<evidence type="ECO:0000259" key="11">
    <source>
        <dbReference type="Pfam" id="PF24894"/>
    </source>
</evidence>
<dbReference type="GO" id="GO:0008878">
    <property type="term" value="F:glucose-1-phosphate adenylyltransferase activity"/>
    <property type="evidence" value="ECO:0007669"/>
    <property type="project" value="UniProtKB-UniRule"/>
</dbReference>
<evidence type="ECO:0000313" key="12">
    <source>
        <dbReference type="EMBL" id="ERP38821.1"/>
    </source>
</evidence>
<keyword evidence="7 9" id="KW-0320">Glycogen biosynthesis</keyword>
<keyword evidence="8 9" id="KW-0119">Carbohydrate metabolism</keyword>
<comment type="pathway">
    <text evidence="9">Glycan biosynthesis; glycogen biosynthesis.</text>
</comment>
<dbReference type="PROSITE" id="PS00808">
    <property type="entry name" value="ADP_GLC_PYROPHOSPH_1"/>
    <property type="match status" value="1"/>
</dbReference>
<dbReference type="RefSeq" id="WP_022636120.1">
    <property type="nucleotide sequence ID" value="NZ_ASJR01000004.1"/>
</dbReference>
<dbReference type="NCBIfam" id="TIGR02091">
    <property type="entry name" value="glgC"/>
    <property type="match status" value="1"/>
</dbReference>
<dbReference type="InterPro" id="IPR005835">
    <property type="entry name" value="NTP_transferase_dom"/>
</dbReference>
<dbReference type="InterPro" id="IPR056818">
    <property type="entry name" value="GlmU/GlgC-like_hexapep"/>
</dbReference>
<dbReference type="AlphaFoldDB" id="U7DD67"/>
<keyword evidence="3 9" id="KW-0808">Transferase</keyword>
<dbReference type="eggNOG" id="COG0448">
    <property type="taxonomic scope" value="Bacteria"/>
</dbReference>
<feature type="site" description="Could play a key role in the communication between the regulatory and the substrate sites" evidence="9">
    <location>
        <position position="104"/>
    </location>
</feature>
<dbReference type="EMBL" id="ASJR01000004">
    <property type="protein sequence ID" value="ERP38821.1"/>
    <property type="molecule type" value="Genomic_DNA"/>
</dbReference>
<dbReference type="NCBIfam" id="NF001947">
    <property type="entry name" value="PRK00725.1"/>
    <property type="match status" value="1"/>
</dbReference>
<evidence type="ECO:0000256" key="4">
    <source>
        <dbReference type="ARBA" id="ARBA00022695"/>
    </source>
</evidence>
<feature type="domain" description="Nucleotidyl transferase" evidence="10">
    <location>
        <begin position="15"/>
        <end position="283"/>
    </location>
</feature>
<dbReference type="CDD" id="cd04651">
    <property type="entry name" value="LbH_G1P_AT_C"/>
    <property type="match status" value="1"/>
</dbReference>
<dbReference type="InterPro" id="IPR011004">
    <property type="entry name" value="Trimer_LpxA-like_sf"/>
</dbReference>
<gene>
    <name evidence="9" type="primary">glgC</name>
    <name evidence="12" type="ORF">CALK_0593</name>
</gene>
<dbReference type="GO" id="GO:0005978">
    <property type="term" value="P:glycogen biosynthetic process"/>
    <property type="evidence" value="ECO:0007669"/>
    <property type="project" value="UniProtKB-UniRule"/>
</dbReference>
<dbReference type="UniPathway" id="UPA00164"/>
<comment type="function">
    <text evidence="9">Involved in the biosynthesis of ADP-glucose, a building block required for the elongation reactions to produce glycogen. Catalyzes the reaction between ATP and alpha-D-glucose 1-phosphate (G1P) to produce pyrophosphate and ADP-Glc.</text>
</comment>
<evidence type="ECO:0000256" key="8">
    <source>
        <dbReference type="ARBA" id="ARBA00023277"/>
    </source>
</evidence>
<dbReference type="PANTHER" id="PTHR43523">
    <property type="entry name" value="GLUCOSE-1-PHOSPHATE ADENYLYLTRANSFERASE-RELATED"/>
    <property type="match status" value="1"/>
</dbReference>
<feature type="site" description="Could play a key role in the communication between the regulatory and the substrate sites" evidence="9">
    <location>
        <position position="67"/>
    </location>
</feature>
<protein>
    <recommendedName>
        <fullName evidence="9">Glucose-1-phosphate adenylyltransferase</fullName>
        <ecNumber evidence="9">2.7.7.27</ecNumber>
    </recommendedName>
    <alternativeName>
        <fullName evidence="9">ADP-glucose pyrophosphorylase</fullName>
        <shortName evidence="9">ADPGlc PPase</shortName>
    </alternativeName>
    <alternativeName>
        <fullName evidence="9">ADP-glucose synthase</fullName>
    </alternativeName>
</protein>
<keyword evidence="13" id="KW-1185">Reference proteome</keyword>
<comment type="caution">
    <text evidence="12">The sequence shown here is derived from an EMBL/GenBank/DDBJ whole genome shotgun (WGS) entry which is preliminary data.</text>
</comment>
<dbReference type="GO" id="GO:0005524">
    <property type="term" value="F:ATP binding"/>
    <property type="evidence" value="ECO:0007669"/>
    <property type="project" value="UniProtKB-KW"/>
</dbReference>
<dbReference type="InterPro" id="IPR029044">
    <property type="entry name" value="Nucleotide-diphossugar_trans"/>
</dbReference>
<dbReference type="Gene3D" id="2.160.10.10">
    <property type="entry name" value="Hexapeptide repeat proteins"/>
    <property type="match status" value="1"/>
</dbReference>
<dbReference type="Proteomes" id="UP000017148">
    <property type="component" value="Unassembled WGS sequence"/>
</dbReference>
<name>U7DD67_9BACT</name>
<dbReference type="HAMAP" id="MF_00624">
    <property type="entry name" value="GlgC"/>
    <property type="match status" value="1"/>
</dbReference>
<dbReference type="NCBIfam" id="NF002023">
    <property type="entry name" value="PRK00844.1"/>
    <property type="match status" value="1"/>
</dbReference>
<dbReference type="SUPFAM" id="SSF51161">
    <property type="entry name" value="Trimeric LpxA-like enzymes"/>
    <property type="match status" value="1"/>
</dbReference>
<dbReference type="EC" id="2.7.7.27" evidence="9"/>
<feature type="binding site" evidence="9">
    <location>
        <position position="170"/>
    </location>
    <ligand>
        <name>alpha-D-glucose 1-phosphate</name>
        <dbReference type="ChEBI" id="CHEBI:58601"/>
    </ligand>
</feature>
<dbReference type="CDD" id="cd02508">
    <property type="entry name" value="ADP_Glucose_PP"/>
    <property type="match status" value="1"/>
</dbReference>
<dbReference type="STRING" id="1313304.CALK_0593"/>
<proteinExistence type="inferred from homology"/>
<feature type="domain" description="Glucose-1-phosphate adenylyltransferase/Bifunctional protein GlmU-like C-terminal hexapeptide" evidence="11">
    <location>
        <begin position="307"/>
        <end position="414"/>
    </location>
</feature>
<evidence type="ECO:0000256" key="2">
    <source>
        <dbReference type="ARBA" id="ARBA00022600"/>
    </source>
</evidence>
<organism evidence="12 13">
    <name type="scientific">Chitinivibrio alkaliphilus ACht1</name>
    <dbReference type="NCBI Taxonomy" id="1313304"/>
    <lineage>
        <taxon>Bacteria</taxon>
        <taxon>Pseudomonadati</taxon>
        <taxon>Fibrobacterota</taxon>
        <taxon>Chitinivibrionia</taxon>
        <taxon>Chitinivibrionales</taxon>
        <taxon>Chitinivibrionaceae</taxon>
        <taxon>Chitinivibrio</taxon>
    </lineage>
</organism>
<comment type="similarity">
    <text evidence="1 9">Belongs to the bacterial/plant glucose-1-phosphate adenylyltransferase family.</text>
</comment>
<accession>U7DD67</accession>
<feature type="binding site" evidence="9">
    <location>
        <position position="105"/>
    </location>
    <ligand>
        <name>alpha-D-glucose 1-phosphate</name>
        <dbReference type="ChEBI" id="CHEBI:58601"/>
    </ligand>
</feature>
<dbReference type="Pfam" id="PF00483">
    <property type="entry name" value="NTP_transferase"/>
    <property type="match status" value="1"/>
</dbReference>
<dbReference type="PROSITE" id="PS00809">
    <property type="entry name" value="ADP_GLC_PYROPHOSPH_2"/>
    <property type="match status" value="1"/>
</dbReference>
<dbReference type="PATRIC" id="fig|1313304.3.peg.568"/>
<evidence type="ECO:0000259" key="10">
    <source>
        <dbReference type="Pfam" id="PF00483"/>
    </source>
</evidence>
<dbReference type="OrthoDB" id="9801810at2"/>
<evidence type="ECO:0000256" key="3">
    <source>
        <dbReference type="ARBA" id="ARBA00022679"/>
    </source>
</evidence>